<reference evidence="2" key="1">
    <citation type="submission" date="2022-07" db="EMBL/GenBank/DDBJ databases">
        <authorList>
            <person name="Macas J."/>
            <person name="Novak P."/>
            <person name="Neumann P."/>
        </authorList>
    </citation>
    <scope>NUCLEOTIDE SEQUENCE</scope>
</reference>
<gene>
    <name evidence="2" type="ORF">CEPIT_LOCUS37941</name>
</gene>
<dbReference type="AlphaFoldDB" id="A0AAV0FW95"/>
<feature type="region of interest" description="Disordered" evidence="1">
    <location>
        <begin position="145"/>
        <end position="177"/>
    </location>
</feature>
<dbReference type="Proteomes" id="UP001152523">
    <property type="component" value="Unassembled WGS sequence"/>
</dbReference>
<evidence type="ECO:0000256" key="1">
    <source>
        <dbReference type="SAM" id="MobiDB-lite"/>
    </source>
</evidence>
<accession>A0AAV0FW95</accession>
<keyword evidence="3" id="KW-1185">Reference proteome</keyword>
<comment type="caution">
    <text evidence="2">The sequence shown here is derived from an EMBL/GenBank/DDBJ whole genome shotgun (WGS) entry which is preliminary data.</text>
</comment>
<name>A0AAV0FW95_9ASTE</name>
<organism evidence="2 3">
    <name type="scientific">Cuscuta epithymum</name>
    <dbReference type="NCBI Taxonomy" id="186058"/>
    <lineage>
        <taxon>Eukaryota</taxon>
        <taxon>Viridiplantae</taxon>
        <taxon>Streptophyta</taxon>
        <taxon>Embryophyta</taxon>
        <taxon>Tracheophyta</taxon>
        <taxon>Spermatophyta</taxon>
        <taxon>Magnoliopsida</taxon>
        <taxon>eudicotyledons</taxon>
        <taxon>Gunneridae</taxon>
        <taxon>Pentapetalae</taxon>
        <taxon>asterids</taxon>
        <taxon>lamiids</taxon>
        <taxon>Solanales</taxon>
        <taxon>Convolvulaceae</taxon>
        <taxon>Cuscuteae</taxon>
        <taxon>Cuscuta</taxon>
        <taxon>Cuscuta subgen. Cuscuta</taxon>
    </lineage>
</organism>
<proteinExistence type="predicted"/>
<sequence>MQRAWHGYRRTLSDHFKTVGGADDLINAKSKPYEGVSIPDWEYLCNCWSDPSYLEEMMELRREKSPEELTDKQILEKVLGRESVRLFGWGRSPTESKRSKGDSNIPTYTQLLDRVGEHSGTVEMMKKLLIEKNIMPPMSHVPSDNCSGALYRGSSSDGRAQHVGSYEDSTSEYDDIV</sequence>
<protein>
    <submittedName>
        <fullName evidence="2">Uncharacterized protein</fullName>
    </submittedName>
</protein>
<dbReference type="EMBL" id="CAMAPF010001020">
    <property type="protein sequence ID" value="CAH9139912.1"/>
    <property type="molecule type" value="Genomic_DNA"/>
</dbReference>
<evidence type="ECO:0000313" key="2">
    <source>
        <dbReference type="EMBL" id="CAH9139912.1"/>
    </source>
</evidence>
<evidence type="ECO:0000313" key="3">
    <source>
        <dbReference type="Proteomes" id="UP001152523"/>
    </source>
</evidence>